<accession>A0ACC1SAM8</accession>
<comment type="caution">
    <text evidence="1">The sequence shown here is derived from an EMBL/GenBank/DDBJ whole genome shotgun (WGS) entry which is preliminary data.</text>
</comment>
<gene>
    <name evidence="1" type="ORF">NM208_g7052</name>
</gene>
<evidence type="ECO:0000313" key="1">
    <source>
        <dbReference type="EMBL" id="KAJ3535640.1"/>
    </source>
</evidence>
<dbReference type="EMBL" id="JANRMS010000698">
    <property type="protein sequence ID" value="KAJ3535640.1"/>
    <property type="molecule type" value="Genomic_DNA"/>
</dbReference>
<protein>
    <submittedName>
        <fullName evidence="1">Uncharacterized protein</fullName>
    </submittedName>
</protein>
<proteinExistence type="predicted"/>
<evidence type="ECO:0000313" key="2">
    <source>
        <dbReference type="Proteomes" id="UP001148629"/>
    </source>
</evidence>
<keyword evidence="2" id="KW-1185">Reference proteome</keyword>
<name>A0ACC1SAM8_9HYPO</name>
<reference evidence="1" key="1">
    <citation type="submission" date="2022-08" db="EMBL/GenBank/DDBJ databases">
        <title>Genome Sequence of Fusarium decemcellulare.</title>
        <authorList>
            <person name="Buettner E."/>
        </authorList>
    </citation>
    <scope>NUCLEOTIDE SEQUENCE</scope>
    <source>
        <strain evidence="1">Babe19</strain>
    </source>
</reference>
<organism evidence="1 2">
    <name type="scientific">Fusarium decemcellulare</name>
    <dbReference type="NCBI Taxonomy" id="57161"/>
    <lineage>
        <taxon>Eukaryota</taxon>
        <taxon>Fungi</taxon>
        <taxon>Dikarya</taxon>
        <taxon>Ascomycota</taxon>
        <taxon>Pezizomycotina</taxon>
        <taxon>Sordariomycetes</taxon>
        <taxon>Hypocreomycetidae</taxon>
        <taxon>Hypocreales</taxon>
        <taxon>Nectriaceae</taxon>
        <taxon>Fusarium</taxon>
        <taxon>Fusarium decemcellulare species complex</taxon>
    </lineage>
</organism>
<sequence>MPSPARTSRKRKGSKAKNHRHERHEPAEADDQASTIAQQDEQAVLADTITVHHDEGQRASQGALTGAVSQTRGFFKVTRPPLKDSDLEACVAPDEPEFSSAWTPSDEDAMLAMWNDSEDKKAAERITDMSSYQASLWKACLRMSRPRSRKGSVPLFSGLVVHPFFEGESCKIVMALQYAVICRLDDRRRWRFKSDKCPTLLRLEAAMDKQEGPLMPESLHTMHQNARTAAFKSGWAQGVMSEFLLHVGNLSESMDFKNIPTGETVFHGVDVYPVTLKDLEIVTKAVDTMSNLGIPLFMPVDFTYSVFKIAKAGAHDIPRRKQLPELYRRSAQHEFRRFIKARDRLISGSADGDDEVAIESEVDGELTATDNNRPQQVSLPGLETEPFAPSNAGSSIELPASTGHVPVTAPGTLATTVSSLAPGVASSTTVSTSATRTQQPDGTCELAATLASSQRPGSSNQWLPTPRANDLTRQLSGMNGPPSNLDARLQAMDQKMETMRLEMQSLSQQLNRERAEKKKMQDDFSLSLEKNNSESKDALEQFEARFAPLLTESNLSMSQIIEASGSAVAARSTQGGAAMAMARTNMETHSEETPDSRYRPQMRALGKKPQGWVPPTQAKYKVRGFTHPAGSRRWRNPDLAHQTQYAGERLNHAAREGYGDPAGE</sequence>
<dbReference type="Proteomes" id="UP001148629">
    <property type="component" value="Unassembled WGS sequence"/>
</dbReference>